<comment type="caution">
    <text evidence="2">The sequence shown here is derived from an EMBL/GenBank/DDBJ whole genome shotgun (WGS) entry which is preliminary data.</text>
</comment>
<dbReference type="Proteomes" id="UP000572680">
    <property type="component" value="Unassembled WGS sequence"/>
</dbReference>
<dbReference type="EMBL" id="JACJIA010000001">
    <property type="protein sequence ID" value="MBA8949326.1"/>
    <property type="molecule type" value="Genomic_DNA"/>
</dbReference>
<proteinExistence type="predicted"/>
<reference evidence="2 3" key="1">
    <citation type="submission" date="2020-08" db="EMBL/GenBank/DDBJ databases">
        <title>Genomic Encyclopedia of Type Strains, Phase IV (KMG-IV): sequencing the most valuable type-strain genomes for metagenomic binning, comparative biology and taxonomic classification.</title>
        <authorList>
            <person name="Goeker M."/>
        </authorList>
    </citation>
    <scope>NUCLEOTIDE SEQUENCE [LARGE SCALE GENOMIC DNA]</scope>
    <source>
        <strain evidence="2 3">DSM 44197</strain>
    </source>
</reference>
<sequence>MTIIDHRSRPDTLDPDPPVPADLEGHLRAPEPEARVAALRALVRTARDGHVPGGTGDALAWALADQDAAVRRIAAAALRELPELYLGDDGVRALRLAAAHGRDPDVRSTAADLLDTLVRGASELYAQGLQDDETHVRVQAVLGLVALGAAGGVAEAADDPAREVRAAVAEGLARLATPAGTAVLDHLLADHDPVVRMAALDAAAELGVPERLAARVAAAVTHPGWQVRRRAALALGAAAPETAIPPLVHALRDRIVDVRRAAVQSLEQWAADHPRALTALTEALADPDPGVRTQARWSLA</sequence>
<gene>
    <name evidence="2" type="ORF">HNR61_000924</name>
</gene>
<dbReference type="InterPro" id="IPR016024">
    <property type="entry name" value="ARM-type_fold"/>
</dbReference>
<dbReference type="SMART" id="SM00567">
    <property type="entry name" value="EZ_HEAT"/>
    <property type="match status" value="3"/>
</dbReference>
<evidence type="ECO:0000313" key="3">
    <source>
        <dbReference type="Proteomes" id="UP000572680"/>
    </source>
</evidence>
<dbReference type="GO" id="GO:0016491">
    <property type="term" value="F:oxidoreductase activity"/>
    <property type="evidence" value="ECO:0007669"/>
    <property type="project" value="TreeGrafter"/>
</dbReference>
<dbReference type="Gene3D" id="1.25.10.10">
    <property type="entry name" value="Leucine-rich Repeat Variant"/>
    <property type="match status" value="2"/>
</dbReference>
<name>A0A7W3LJJ2_ACTNM</name>
<dbReference type="Pfam" id="PF13646">
    <property type="entry name" value="HEAT_2"/>
    <property type="match status" value="2"/>
</dbReference>
<evidence type="ECO:0000313" key="2">
    <source>
        <dbReference type="EMBL" id="MBA8949326.1"/>
    </source>
</evidence>
<organism evidence="2 3">
    <name type="scientific">Actinomadura namibiensis</name>
    <dbReference type="NCBI Taxonomy" id="182080"/>
    <lineage>
        <taxon>Bacteria</taxon>
        <taxon>Bacillati</taxon>
        <taxon>Actinomycetota</taxon>
        <taxon>Actinomycetes</taxon>
        <taxon>Streptosporangiales</taxon>
        <taxon>Thermomonosporaceae</taxon>
        <taxon>Actinomadura</taxon>
    </lineage>
</organism>
<dbReference type="InterPro" id="IPR004155">
    <property type="entry name" value="PBS_lyase_HEAT"/>
</dbReference>
<dbReference type="RefSeq" id="WP_182841780.1">
    <property type="nucleotide sequence ID" value="NZ_JACJIA010000001.1"/>
</dbReference>
<dbReference type="PANTHER" id="PTHR12697:SF5">
    <property type="entry name" value="DEOXYHYPUSINE HYDROXYLASE"/>
    <property type="match status" value="1"/>
</dbReference>
<dbReference type="InterPro" id="IPR011989">
    <property type="entry name" value="ARM-like"/>
</dbReference>
<dbReference type="AlphaFoldDB" id="A0A7W3LJJ2"/>
<dbReference type="PANTHER" id="PTHR12697">
    <property type="entry name" value="PBS LYASE HEAT-LIKE PROTEIN"/>
    <property type="match status" value="1"/>
</dbReference>
<evidence type="ECO:0000256" key="1">
    <source>
        <dbReference type="SAM" id="MobiDB-lite"/>
    </source>
</evidence>
<keyword evidence="3" id="KW-1185">Reference proteome</keyword>
<dbReference type="SUPFAM" id="SSF48371">
    <property type="entry name" value="ARM repeat"/>
    <property type="match status" value="1"/>
</dbReference>
<feature type="compositionally biased region" description="Basic and acidic residues" evidence="1">
    <location>
        <begin position="1"/>
        <end position="12"/>
    </location>
</feature>
<protein>
    <submittedName>
        <fullName evidence="2">HEAT repeat protein</fullName>
    </submittedName>
</protein>
<accession>A0A7W3LJJ2</accession>
<feature type="region of interest" description="Disordered" evidence="1">
    <location>
        <begin position="1"/>
        <end position="30"/>
    </location>
</feature>